<dbReference type="AlphaFoldDB" id="A0A197JMN5"/>
<dbReference type="OrthoDB" id="5414761at2759"/>
<proteinExistence type="predicted"/>
<organism evidence="1 2">
    <name type="scientific">Linnemannia elongata AG-77</name>
    <dbReference type="NCBI Taxonomy" id="1314771"/>
    <lineage>
        <taxon>Eukaryota</taxon>
        <taxon>Fungi</taxon>
        <taxon>Fungi incertae sedis</taxon>
        <taxon>Mucoromycota</taxon>
        <taxon>Mortierellomycotina</taxon>
        <taxon>Mortierellomycetes</taxon>
        <taxon>Mortierellales</taxon>
        <taxon>Mortierellaceae</taxon>
        <taxon>Linnemannia</taxon>
    </lineage>
</organism>
<keyword evidence="2" id="KW-1185">Reference proteome</keyword>
<evidence type="ECO:0000313" key="1">
    <source>
        <dbReference type="EMBL" id="OAQ25746.1"/>
    </source>
</evidence>
<protein>
    <submittedName>
        <fullName evidence="1">Uncharacterized protein</fullName>
    </submittedName>
</protein>
<name>A0A197JMN5_9FUNG</name>
<dbReference type="Proteomes" id="UP000078512">
    <property type="component" value="Unassembled WGS sequence"/>
</dbReference>
<sequence length="174" mass="18954">MNDVSFDDLCADFEDIQPSDLADRVSQKLGARYLEETVPGSKKLIRGAVWGSSLRPIISLPVQITNSITTMSGTRQPVQVHFLFLEASPQTYISEEALKLMGIEDAVVAGETLVGPNDHVRLPVKINGYKVDVARSPSDSHFAHLNILGEDLIRASGAKAYYGGNPPNFELAFP</sequence>
<dbReference type="STRING" id="1314771.A0A197JMN5"/>
<dbReference type="EMBL" id="KV442075">
    <property type="protein sequence ID" value="OAQ25746.1"/>
    <property type="molecule type" value="Genomic_DNA"/>
</dbReference>
<reference evidence="1 2" key="1">
    <citation type="submission" date="2016-05" db="EMBL/GenBank/DDBJ databases">
        <title>Genome sequencing reveals origins of a unique bacterial endosymbiosis in the earliest lineages of terrestrial Fungi.</title>
        <authorList>
            <consortium name="DOE Joint Genome Institute"/>
            <person name="Uehling J."/>
            <person name="Gryganskyi A."/>
            <person name="Hameed K."/>
            <person name="Tschaplinski T."/>
            <person name="Misztal P."/>
            <person name="Wu S."/>
            <person name="Desiro A."/>
            <person name="Vande Pol N."/>
            <person name="Du Z.-Y."/>
            <person name="Zienkiewicz A."/>
            <person name="Zienkiewicz K."/>
            <person name="Morin E."/>
            <person name="Tisserant E."/>
            <person name="Splivallo R."/>
            <person name="Hainaut M."/>
            <person name="Henrissat B."/>
            <person name="Ohm R."/>
            <person name="Kuo A."/>
            <person name="Yan J."/>
            <person name="Lipzen A."/>
            <person name="Nolan M."/>
            <person name="Labutti K."/>
            <person name="Barry K."/>
            <person name="Goldstein A."/>
            <person name="Labbe J."/>
            <person name="Schadt C."/>
            <person name="Tuskan G."/>
            <person name="Grigoriev I."/>
            <person name="Martin F."/>
            <person name="Vilgalys R."/>
            <person name="Bonito G."/>
        </authorList>
    </citation>
    <scope>NUCLEOTIDE SEQUENCE [LARGE SCALE GENOMIC DNA]</scope>
    <source>
        <strain evidence="1 2">AG-77</strain>
    </source>
</reference>
<evidence type="ECO:0000313" key="2">
    <source>
        <dbReference type="Proteomes" id="UP000078512"/>
    </source>
</evidence>
<gene>
    <name evidence="1" type="ORF">K457DRAFT_140906</name>
</gene>
<accession>A0A197JMN5</accession>